<evidence type="ECO:0000313" key="3">
    <source>
        <dbReference type="Proteomes" id="UP000759537"/>
    </source>
</evidence>
<evidence type="ECO:0000313" key="2">
    <source>
        <dbReference type="EMBL" id="KAF8477696.1"/>
    </source>
</evidence>
<proteinExistence type="predicted"/>
<name>A0A9P5MSN5_9AGAM</name>
<reference evidence="2" key="2">
    <citation type="journal article" date="2020" name="Nat. Commun.">
        <title>Large-scale genome sequencing of mycorrhizal fungi provides insights into the early evolution of symbiotic traits.</title>
        <authorList>
            <person name="Miyauchi S."/>
            <person name="Kiss E."/>
            <person name="Kuo A."/>
            <person name="Drula E."/>
            <person name="Kohler A."/>
            <person name="Sanchez-Garcia M."/>
            <person name="Morin E."/>
            <person name="Andreopoulos B."/>
            <person name="Barry K.W."/>
            <person name="Bonito G."/>
            <person name="Buee M."/>
            <person name="Carver A."/>
            <person name="Chen C."/>
            <person name="Cichocki N."/>
            <person name="Clum A."/>
            <person name="Culley D."/>
            <person name="Crous P.W."/>
            <person name="Fauchery L."/>
            <person name="Girlanda M."/>
            <person name="Hayes R.D."/>
            <person name="Keri Z."/>
            <person name="LaButti K."/>
            <person name="Lipzen A."/>
            <person name="Lombard V."/>
            <person name="Magnuson J."/>
            <person name="Maillard F."/>
            <person name="Murat C."/>
            <person name="Nolan M."/>
            <person name="Ohm R.A."/>
            <person name="Pangilinan J."/>
            <person name="Pereira M.F."/>
            <person name="Perotto S."/>
            <person name="Peter M."/>
            <person name="Pfister S."/>
            <person name="Riley R."/>
            <person name="Sitrit Y."/>
            <person name="Stielow J.B."/>
            <person name="Szollosi G."/>
            <person name="Zifcakova L."/>
            <person name="Stursova M."/>
            <person name="Spatafora J.W."/>
            <person name="Tedersoo L."/>
            <person name="Vaario L.M."/>
            <person name="Yamada A."/>
            <person name="Yan M."/>
            <person name="Wang P."/>
            <person name="Xu J."/>
            <person name="Bruns T."/>
            <person name="Baldrian P."/>
            <person name="Vilgalys R."/>
            <person name="Dunand C."/>
            <person name="Henrissat B."/>
            <person name="Grigoriev I.V."/>
            <person name="Hibbett D."/>
            <person name="Nagy L.G."/>
            <person name="Martin F.M."/>
        </authorList>
    </citation>
    <scope>NUCLEOTIDE SEQUENCE</scope>
    <source>
        <strain evidence="2">Prilba</strain>
    </source>
</reference>
<dbReference type="PANTHER" id="PTHR34693">
    <property type="entry name" value="PROTEIN PAR32"/>
    <property type="match status" value="1"/>
</dbReference>
<dbReference type="OrthoDB" id="2537432at2759"/>
<dbReference type="Proteomes" id="UP000759537">
    <property type="component" value="Unassembled WGS sequence"/>
</dbReference>
<dbReference type="EMBL" id="WHVB01000013">
    <property type="protein sequence ID" value="KAF8477696.1"/>
    <property type="molecule type" value="Genomic_DNA"/>
</dbReference>
<feature type="region of interest" description="Disordered" evidence="1">
    <location>
        <begin position="1"/>
        <end position="78"/>
    </location>
</feature>
<reference evidence="2" key="1">
    <citation type="submission" date="2019-10" db="EMBL/GenBank/DDBJ databases">
        <authorList>
            <consortium name="DOE Joint Genome Institute"/>
            <person name="Kuo A."/>
            <person name="Miyauchi S."/>
            <person name="Kiss E."/>
            <person name="Drula E."/>
            <person name="Kohler A."/>
            <person name="Sanchez-Garcia M."/>
            <person name="Andreopoulos B."/>
            <person name="Barry K.W."/>
            <person name="Bonito G."/>
            <person name="Buee M."/>
            <person name="Carver A."/>
            <person name="Chen C."/>
            <person name="Cichocki N."/>
            <person name="Clum A."/>
            <person name="Culley D."/>
            <person name="Crous P.W."/>
            <person name="Fauchery L."/>
            <person name="Girlanda M."/>
            <person name="Hayes R."/>
            <person name="Keri Z."/>
            <person name="LaButti K."/>
            <person name="Lipzen A."/>
            <person name="Lombard V."/>
            <person name="Magnuson J."/>
            <person name="Maillard F."/>
            <person name="Morin E."/>
            <person name="Murat C."/>
            <person name="Nolan M."/>
            <person name="Ohm R."/>
            <person name="Pangilinan J."/>
            <person name="Pereira M."/>
            <person name="Perotto S."/>
            <person name="Peter M."/>
            <person name="Riley R."/>
            <person name="Sitrit Y."/>
            <person name="Stielow B."/>
            <person name="Szollosi G."/>
            <person name="Zifcakova L."/>
            <person name="Stursova M."/>
            <person name="Spatafora J.W."/>
            <person name="Tedersoo L."/>
            <person name="Vaario L.-M."/>
            <person name="Yamada A."/>
            <person name="Yan M."/>
            <person name="Wang P."/>
            <person name="Xu J."/>
            <person name="Bruns T."/>
            <person name="Baldrian P."/>
            <person name="Vilgalys R."/>
            <person name="Henrissat B."/>
            <person name="Grigoriev I.V."/>
            <person name="Hibbett D."/>
            <person name="Nagy L.G."/>
            <person name="Martin F.M."/>
        </authorList>
    </citation>
    <scope>NUCLEOTIDE SEQUENCE</scope>
    <source>
        <strain evidence="2">Prilba</strain>
    </source>
</reference>
<feature type="compositionally biased region" description="Polar residues" evidence="1">
    <location>
        <begin position="114"/>
        <end position="125"/>
    </location>
</feature>
<feature type="region of interest" description="Disordered" evidence="1">
    <location>
        <begin position="193"/>
        <end position="233"/>
    </location>
</feature>
<sequence length="233" mass="24981">MHSTGRGGAGNVRYPPRKREATGPGPEDYSDTRGRDPIPANDPHVVASTGRGGAGNIRSPSRAENGSPKKFTRSHPRGRVYERDLLAFIDNAYNTGMHSLGRGPGRRDRGGVGNMTSSLPNSQSRCRSREPAHAAGRGGMGNMYIGGPTEKIIEELDESERATHQHLRAEGVHSPGRGGFGNLVYGEVPHREGARNRHRANHPHATHSHDAESFGRGGSGNISRDPPRKSGAL</sequence>
<feature type="compositionally biased region" description="Basic residues" evidence="1">
    <location>
        <begin position="196"/>
        <end position="206"/>
    </location>
</feature>
<protein>
    <submittedName>
        <fullName evidence="2">Uncharacterized protein</fullName>
    </submittedName>
</protein>
<keyword evidence="3" id="KW-1185">Reference proteome</keyword>
<accession>A0A9P5MSN5</accession>
<dbReference type="AlphaFoldDB" id="A0A9P5MSN5"/>
<comment type="caution">
    <text evidence="2">The sequence shown here is derived from an EMBL/GenBank/DDBJ whole genome shotgun (WGS) entry which is preliminary data.</text>
</comment>
<organism evidence="2 3">
    <name type="scientific">Russula ochroleuca</name>
    <dbReference type="NCBI Taxonomy" id="152965"/>
    <lineage>
        <taxon>Eukaryota</taxon>
        <taxon>Fungi</taxon>
        <taxon>Dikarya</taxon>
        <taxon>Basidiomycota</taxon>
        <taxon>Agaricomycotina</taxon>
        <taxon>Agaricomycetes</taxon>
        <taxon>Russulales</taxon>
        <taxon>Russulaceae</taxon>
        <taxon>Russula</taxon>
    </lineage>
</organism>
<feature type="region of interest" description="Disordered" evidence="1">
    <location>
        <begin position="114"/>
        <end position="143"/>
    </location>
</feature>
<dbReference type="Pfam" id="PF12223">
    <property type="entry name" value="DUF3602"/>
    <property type="match status" value="2"/>
</dbReference>
<gene>
    <name evidence="2" type="ORF">DFH94DRAFT_755029</name>
</gene>
<dbReference type="PANTHER" id="PTHR34693:SF1">
    <property type="entry name" value="PROTEIN PAR32"/>
    <property type="match status" value="1"/>
</dbReference>
<evidence type="ECO:0000256" key="1">
    <source>
        <dbReference type="SAM" id="MobiDB-lite"/>
    </source>
</evidence>
<dbReference type="InterPro" id="IPR053203">
    <property type="entry name" value="Cisplatin_resist-associated"/>
</dbReference>
<dbReference type="InterPro" id="IPR022024">
    <property type="entry name" value="DUF3602"/>
</dbReference>
<feature type="compositionally biased region" description="Gly residues" evidence="1">
    <location>
        <begin position="1"/>
        <end position="10"/>
    </location>
</feature>